<dbReference type="InterPro" id="IPR000522">
    <property type="entry name" value="ABC_transptr_permease_BtuC"/>
</dbReference>
<evidence type="ECO:0000256" key="7">
    <source>
        <dbReference type="ARBA" id="ARBA00023136"/>
    </source>
</evidence>
<feature type="transmembrane region" description="Helical" evidence="9">
    <location>
        <begin position="32"/>
        <end position="56"/>
    </location>
</feature>
<dbReference type="GO" id="GO:0033214">
    <property type="term" value="P:siderophore-iron import into cell"/>
    <property type="evidence" value="ECO:0007669"/>
    <property type="project" value="TreeGrafter"/>
</dbReference>
<feature type="transmembrane region" description="Helical" evidence="9">
    <location>
        <begin position="93"/>
        <end position="113"/>
    </location>
</feature>
<feature type="transmembrane region" description="Helical" evidence="9">
    <location>
        <begin position="273"/>
        <end position="300"/>
    </location>
</feature>
<keyword evidence="4" id="KW-1003">Cell membrane</keyword>
<evidence type="ECO:0000256" key="1">
    <source>
        <dbReference type="ARBA" id="ARBA00004651"/>
    </source>
</evidence>
<dbReference type="PANTHER" id="PTHR30472:SF67">
    <property type="entry name" value="PERMEASE OF ABC TRANSPORTER-RELATED"/>
    <property type="match status" value="1"/>
</dbReference>
<evidence type="ECO:0000256" key="4">
    <source>
        <dbReference type="ARBA" id="ARBA00022475"/>
    </source>
</evidence>
<protein>
    <submittedName>
        <fullName evidence="10">Putative ABC transporter permease protein</fullName>
    </submittedName>
</protein>
<dbReference type="FunFam" id="1.10.3470.10:FF:000001">
    <property type="entry name" value="Vitamin B12 ABC transporter permease BtuC"/>
    <property type="match status" value="1"/>
</dbReference>
<dbReference type="PANTHER" id="PTHR30472">
    <property type="entry name" value="FERRIC ENTEROBACTIN TRANSPORT SYSTEM PERMEASE PROTEIN"/>
    <property type="match status" value="1"/>
</dbReference>
<proteinExistence type="inferred from homology"/>
<dbReference type="Pfam" id="PF01032">
    <property type="entry name" value="FecCD"/>
    <property type="match status" value="1"/>
</dbReference>
<evidence type="ECO:0000256" key="5">
    <source>
        <dbReference type="ARBA" id="ARBA00022692"/>
    </source>
</evidence>
<reference evidence="10 11" key="1">
    <citation type="journal article" date="2014" name="Genome Announc.">
        <title>Draft Genome Sequence of Propane- and Butane-Oxidizing Actinobacterium Rhodococcus ruber IEGM 231.</title>
        <authorList>
            <person name="Ivshina I.B."/>
            <person name="Kuyukina M.S."/>
            <person name="Krivoruchko A.V."/>
            <person name="Barbe V."/>
            <person name="Fischer C."/>
        </authorList>
    </citation>
    <scope>NUCLEOTIDE SEQUENCE [LARGE SCALE GENOMIC DNA]</scope>
</reference>
<feature type="transmembrane region" description="Helical" evidence="9">
    <location>
        <begin position="345"/>
        <end position="365"/>
    </location>
</feature>
<evidence type="ECO:0000256" key="2">
    <source>
        <dbReference type="ARBA" id="ARBA00007935"/>
    </source>
</evidence>
<dbReference type="CDD" id="cd06550">
    <property type="entry name" value="TM_ABC_iron-siderophores_like"/>
    <property type="match status" value="1"/>
</dbReference>
<keyword evidence="7 9" id="KW-0472">Membrane</keyword>
<dbReference type="eggNOG" id="COG0609">
    <property type="taxonomic scope" value="Bacteria"/>
</dbReference>
<dbReference type="SUPFAM" id="SSF81345">
    <property type="entry name" value="ABC transporter involved in vitamin B12 uptake, BtuC"/>
    <property type="match status" value="1"/>
</dbReference>
<evidence type="ECO:0000256" key="6">
    <source>
        <dbReference type="ARBA" id="ARBA00022989"/>
    </source>
</evidence>
<keyword evidence="6 9" id="KW-1133">Transmembrane helix</keyword>
<keyword evidence="3" id="KW-0813">Transport</keyword>
<feature type="transmembrane region" description="Helical" evidence="9">
    <location>
        <begin position="182"/>
        <end position="205"/>
    </location>
</feature>
<evidence type="ECO:0000256" key="9">
    <source>
        <dbReference type="SAM" id="Phobius"/>
    </source>
</evidence>
<evidence type="ECO:0000256" key="3">
    <source>
        <dbReference type="ARBA" id="ARBA00022448"/>
    </source>
</evidence>
<comment type="similarity">
    <text evidence="2">Belongs to the binding-protein-dependent transport system permease family. FecCD subfamily.</text>
</comment>
<organism evidence="10 11">
    <name type="scientific">Rhodococcus ruber</name>
    <dbReference type="NCBI Taxonomy" id="1830"/>
    <lineage>
        <taxon>Bacteria</taxon>
        <taxon>Bacillati</taxon>
        <taxon>Actinomycetota</taxon>
        <taxon>Actinomycetes</taxon>
        <taxon>Mycobacteriales</taxon>
        <taxon>Nocardiaceae</taxon>
        <taxon>Rhodococcus</taxon>
    </lineage>
</organism>
<dbReference type="Gene3D" id="1.10.3470.10">
    <property type="entry name" value="ABC transporter involved in vitamin B12 uptake, BtuC"/>
    <property type="match status" value="1"/>
</dbReference>
<sequence length="369" mass="36906">MTAAGTLTGPSSPHAPAPAVRAGEGGAHHRSLWLILPPLLAALVLVLAGAVSLGTVNIPFGDVWAIVAHRLAPGAFTPWWTAAREAIVVDSRLPRALTAAVVGAALAIAGVVAQAVTRNPLADPYLLGVSSGAGFGVVLVTVLGVGGGALGAFTLPFAAFLGALVPLAGAIAVSVRAHAVTAIVLVGVAMSMVFSAATTFTLLVLGDDHQLGTVMRWLAGGFGDATWSVLAVPALVLLVVGGGVLLCGRQLNLLLVGDDGATALGMDVRRFRILILLAVSLLTAAAVAVSGTVGFIGLLIPHVAGHLVGRNSVRSIPVAAVAGALALVLADVVARSVSSSTELPVGVVTGLLGAPAFLVMLWRSYGRAR</sequence>
<dbReference type="OrthoDB" id="9782305at2"/>
<dbReference type="Proteomes" id="UP000042997">
    <property type="component" value="Unassembled WGS sequence"/>
</dbReference>
<dbReference type="InterPro" id="IPR037294">
    <property type="entry name" value="ABC_BtuC-like"/>
</dbReference>
<dbReference type="GO" id="GO:0022857">
    <property type="term" value="F:transmembrane transporter activity"/>
    <property type="evidence" value="ECO:0007669"/>
    <property type="project" value="InterPro"/>
</dbReference>
<feature type="transmembrane region" description="Helical" evidence="9">
    <location>
        <begin position="225"/>
        <end position="247"/>
    </location>
</feature>
<accession>A0A098BRJ8</accession>
<dbReference type="GO" id="GO:0005886">
    <property type="term" value="C:plasma membrane"/>
    <property type="evidence" value="ECO:0007669"/>
    <property type="project" value="UniProtKB-SubCell"/>
</dbReference>
<feature type="transmembrane region" description="Helical" evidence="9">
    <location>
        <begin position="125"/>
        <end position="147"/>
    </location>
</feature>
<comment type="subcellular location">
    <subcellularLocation>
        <location evidence="1">Cell membrane</location>
        <topology evidence="1">Multi-pass membrane protein</topology>
    </subcellularLocation>
</comment>
<dbReference type="AlphaFoldDB" id="A0A098BRJ8"/>
<feature type="region of interest" description="Disordered" evidence="8">
    <location>
        <begin position="1"/>
        <end position="23"/>
    </location>
</feature>
<evidence type="ECO:0000313" key="10">
    <source>
        <dbReference type="EMBL" id="CDZ90835.1"/>
    </source>
</evidence>
<dbReference type="RefSeq" id="WP_040273997.1">
    <property type="nucleotide sequence ID" value="NZ_JAJNCM010000002.1"/>
</dbReference>
<name>A0A098BRJ8_9NOCA</name>
<evidence type="ECO:0000256" key="8">
    <source>
        <dbReference type="SAM" id="MobiDB-lite"/>
    </source>
</evidence>
<feature type="transmembrane region" description="Helical" evidence="9">
    <location>
        <begin position="153"/>
        <end position="175"/>
    </location>
</feature>
<feature type="transmembrane region" description="Helical" evidence="9">
    <location>
        <begin position="312"/>
        <end position="333"/>
    </location>
</feature>
<keyword evidence="5 9" id="KW-0812">Transmembrane</keyword>
<dbReference type="EMBL" id="CCSD01000089">
    <property type="protein sequence ID" value="CDZ90835.1"/>
    <property type="molecule type" value="Genomic_DNA"/>
</dbReference>
<gene>
    <name evidence="10" type="ORF">RHRU231_750182</name>
</gene>
<evidence type="ECO:0000313" key="11">
    <source>
        <dbReference type="Proteomes" id="UP000042997"/>
    </source>
</evidence>